<dbReference type="Gene3D" id="1.20.1440.60">
    <property type="entry name" value="23S rRNA-intervening sequence"/>
    <property type="match status" value="1"/>
</dbReference>
<reference evidence="1 2" key="1">
    <citation type="submission" date="2020-07" db="EMBL/GenBank/DDBJ databases">
        <title>Genomic characterization of Flavobacterium psychrophilum strains.</title>
        <authorList>
            <person name="Castillo D."/>
            <person name="Jorgensen J."/>
            <person name="Middelboe M."/>
        </authorList>
    </citation>
    <scope>NUCLEOTIDE SEQUENCE [LARGE SCALE GENOMIC DNA]</scope>
    <source>
        <strain evidence="1 2">FPS-R7</strain>
    </source>
</reference>
<name>A0A8G2G121_FLAPS</name>
<sequence length="124" mass="14356">MREIKSYKDLLIWQKGIDIALLSYKLIKDFPKEELYALSSQIKRCSISIASNIAEGYGRHSTQSYIQFIKIARGSLCELETQLLIAQKLGFIKEEEIFFELLNQITEESKMINSFINKLELSKS</sequence>
<organism evidence="1 2">
    <name type="scientific">Flavobacterium psychrophilum</name>
    <dbReference type="NCBI Taxonomy" id="96345"/>
    <lineage>
        <taxon>Bacteria</taxon>
        <taxon>Pseudomonadati</taxon>
        <taxon>Bacteroidota</taxon>
        <taxon>Flavobacteriia</taxon>
        <taxon>Flavobacteriales</taxon>
        <taxon>Flavobacteriaceae</taxon>
        <taxon>Flavobacterium</taxon>
    </lineage>
</organism>
<dbReference type="SUPFAM" id="SSF158446">
    <property type="entry name" value="IVS-encoded protein-like"/>
    <property type="match status" value="1"/>
</dbReference>
<dbReference type="NCBIfam" id="TIGR02436">
    <property type="entry name" value="four helix bundle protein"/>
    <property type="match status" value="1"/>
</dbReference>
<gene>
    <name evidence="1" type="ORF">H0H26_01690</name>
</gene>
<dbReference type="AlphaFoldDB" id="A0A8G2G121"/>
<dbReference type="EMBL" id="CP059075">
    <property type="protein sequence ID" value="QRE04343.1"/>
    <property type="molecule type" value="Genomic_DNA"/>
</dbReference>
<dbReference type="NCBIfam" id="NF008911">
    <property type="entry name" value="PRK12275.1-2"/>
    <property type="match status" value="1"/>
</dbReference>
<protein>
    <submittedName>
        <fullName evidence="1">Four helix bundle protein</fullName>
    </submittedName>
</protein>
<accession>A0A8G2G121</accession>
<evidence type="ECO:0000313" key="1">
    <source>
        <dbReference type="EMBL" id="QRE04343.1"/>
    </source>
</evidence>
<dbReference type="InterPro" id="IPR012657">
    <property type="entry name" value="23S_rRNA-intervening_sequence"/>
</dbReference>
<dbReference type="Pfam" id="PF05635">
    <property type="entry name" value="23S_rRNA_IVP"/>
    <property type="match status" value="1"/>
</dbReference>
<proteinExistence type="predicted"/>
<dbReference type="Proteomes" id="UP000596329">
    <property type="component" value="Chromosome"/>
</dbReference>
<dbReference type="InterPro" id="IPR036583">
    <property type="entry name" value="23S_rRNA_IVS_sf"/>
</dbReference>
<dbReference type="CDD" id="cd16377">
    <property type="entry name" value="23S_rRNA_IVP_like"/>
    <property type="match status" value="1"/>
</dbReference>
<dbReference type="RefSeq" id="WP_071957742.1">
    <property type="nucleotide sequence ID" value="NZ_CP059075.1"/>
</dbReference>
<dbReference type="PANTHER" id="PTHR38471:SF2">
    <property type="entry name" value="FOUR HELIX BUNDLE PROTEIN"/>
    <property type="match status" value="1"/>
</dbReference>
<dbReference type="PANTHER" id="PTHR38471">
    <property type="entry name" value="FOUR HELIX BUNDLE PROTEIN"/>
    <property type="match status" value="1"/>
</dbReference>
<evidence type="ECO:0000313" key="2">
    <source>
        <dbReference type="Proteomes" id="UP000596329"/>
    </source>
</evidence>